<dbReference type="InterPro" id="IPR017938">
    <property type="entry name" value="Riboflavin_synthase-like_b-brl"/>
</dbReference>
<keyword evidence="4" id="KW-0479">Metal-binding</keyword>
<evidence type="ECO:0000256" key="5">
    <source>
        <dbReference type="ARBA" id="ARBA00023002"/>
    </source>
</evidence>
<comment type="cofactor">
    <cofactor evidence="1">
        <name>FAD</name>
        <dbReference type="ChEBI" id="CHEBI:57692"/>
    </cofactor>
</comment>
<evidence type="ECO:0000256" key="8">
    <source>
        <dbReference type="SAM" id="MobiDB-lite"/>
    </source>
</evidence>
<dbReference type="InterPro" id="IPR012675">
    <property type="entry name" value="Beta-grasp_dom_sf"/>
</dbReference>
<feature type="domain" description="FAD-binding FR-type" evidence="10">
    <location>
        <begin position="20"/>
        <end position="125"/>
    </location>
</feature>
<dbReference type="InterPro" id="IPR050415">
    <property type="entry name" value="MRET"/>
</dbReference>
<keyword evidence="12" id="KW-1185">Reference proteome</keyword>
<organism evidence="11 12">
    <name type="scientific">Nakamurella flavida</name>
    <dbReference type="NCBI Taxonomy" id="363630"/>
    <lineage>
        <taxon>Bacteria</taxon>
        <taxon>Bacillati</taxon>
        <taxon>Actinomycetota</taxon>
        <taxon>Actinomycetes</taxon>
        <taxon>Nakamurellales</taxon>
        <taxon>Nakamurellaceae</taxon>
        <taxon>Nakamurella</taxon>
    </lineage>
</organism>
<dbReference type="PROSITE" id="PS00197">
    <property type="entry name" value="2FE2S_FER_1"/>
    <property type="match status" value="1"/>
</dbReference>
<keyword evidence="2" id="KW-0285">Flavoprotein</keyword>
<evidence type="ECO:0000313" key="11">
    <source>
        <dbReference type="EMBL" id="MBM9476301.1"/>
    </source>
</evidence>
<keyword evidence="3" id="KW-0001">2Fe-2S</keyword>
<comment type="caution">
    <text evidence="11">The sequence shown here is derived from an EMBL/GenBank/DDBJ whole genome shotgun (WGS) entry which is preliminary data.</text>
</comment>
<evidence type="ECO:0000256" key="1">
    <source>
        <dbReference type="ARBA" id="ARBA00001974"/>
    </source>
</evidence>
<dbReference type="Pfam" id="PF00111">
    <property type="entry name" value="Fer2"/>
    <property type="match status" value="1"/>
</dbReference>
<evidence type="ECO:0000256" key="7">
    <source>
        <dbReference type="ARBA" id="ARBA00023014"/>
    </source>
</evidence>
<dbReference type="Gene3D" id="3.40.50.80">
    <property type="entry name" value="Nucleotide-binding domain of ferredoxin-NADP reductase (FNR) module"/>
    <property type="match status" value="1"/>
</dbReference>
<feature type="domain" description="2Fe-2S ferredoxin-type" evidence="9">
    <location>
        <begin position="253"/>
        <end position="338"/>
    </location>
</feature>
<evidence type="ECO:0000256" key="4">
    <source>
        <dbReference type="ARBA" id="ARBA00022723"/>
    </source>
</evidence>
<dbReference type="InterPro" id="IPR001041">
    <property type="entry name" value="2Fe-2S_ferredoxin-type"/>
</dbReference>
<dbReference type="Gene3D" id="2.40.30.10">
    <property type="entry name" value="Translation factors"/>
    <property type="match status" value="1"/>
</dbReference>
<dbReference type="PANTHER" id="PTHR47354">
    <property type="entry name" value="NADH OXIDOREDUCTASE HCR"/>
    <property type="match status" value="1"/>
</dbReference>
<dbReference type="InterPro" id="IPR008333">
    <property type="entry name" value="Cbr1-like_FAD-bd_dom"/>
</dbReference>
<dbReference type="SUPFAM" id="SSF54292">
    <property type="entry name" value="2Fe-2S ferredoxin-like"/>
    <property type="match status" value="1"/>
</dbReference>
<dbReference type="EMBL" id="JAERWL010000006">
    <property type="protein sequence ID" value="MBM9476301.1"/>
    <property type="molecule type" value="Genomic_DNA"/>
</dbReference>
<accession>A0A938YEQ0</accession>
<dbReference type="InterPro" id="IPR039261">
    <property type="entry name" value="FNR_nucleotide-bd"/>
</dbReference>
<dbReference type="CDD" id="cd06185">
    <property type="entry name" value="PDR_like"/>
    <property type="match status" value="1"/>
</dbReference>
<evidence type="ECO:0000256" key="2">
    <source>
        <dbReference type="ARBA" id="ARBA00022630"/>
    </source>
</evidence>
<dbReference type="Gene3D" id="3.10.20.30">
    <property type="match status" value="1"/>
</dbReference>
<dbReference type="AlphaFoldDB" id="A0A938YEQ0"/>
<dbReference type="GO" id="GO:0016491">
    <property type="term" value="F:oxidoreductase activity"/>
    <property type="evidence" value="ECO:0007669"/>
    <property type="project" value="UniProtKB-KW"/>
</dbReference>
<evidence type="ECO:0000256" key="6">
    <source>
        <dbReference type="ARBA" id="ARBA00023004"/>
    </source>
</evidence>
<keyword evidence="6" id="KW-0408">Iron</keyword>
<proteinExistence type="predicted"/>
<feature type="region of interest" description="Disordered" evidence="8">
    <location>
        <begin position="1"/>
        <end position="23"/>
    </location>
</feature>
<gene>
    <name evidence="11" type="ORF">JL107_07600</name>
</gene>
<dbReference type="PRINTS" id="PR00409">
    <property type="entry name" value="PHDIOXRDTASE"/>
</dbReference>
<dbReference type="GO" id="GO:0051537">
    <property type="term" value="F:2 iron, 2 sulfur cluster binding"/>
    <property type="evidence" value="ECO:0007669"/>
    <property type="project" value="UniProtKB-KW"/>
</dbReference>
<sequence length="338" mass="35850">MTAVTGTVGTARTAPTTSSLTTSPVTTVRVRQIRWEAEGVVSITLGRDDASPLPGWEPGEHLDLHLREGRIRQYSLCGDPQDRTTWTVAVRLEPEGNGGSRHVHDGLRVGELVEITGPRQRFALRDAPGYLFVAGGIGITPLLPMVVRAARLGLPWRLLYAGTRRSTLPFLDVLARYGDQVQVFATREGAPLDLATTLPTALADLPAGSPVYCCGPDRMLDAVTGLVGPGSLVSERFRPTLIAPPPDALAGGFEVEVGAGGQVLVVSPDDAMIDVLLDAGVDIEYSCREGICGTCETGVLAGVPDHRDNVLTEAERAAGTLVFPCVSRSLTARLTLDL</sequence>
<dbReference type="RefSeq" id="WP_205256376.1">
    <property type="nucleotide sequence ID" value="NZ_BAAAPV010000001.1"/>
</dbReference>
<dbReference type="PROSITE" id="PS51085">
    <property type="entry name" value="2FE2S_FER_2"/>
    <property type="match status" value="1"/>
</dbReference>
<keyword evidence="5" id="KW-0560">Oxidoreductase</keyword>
<evidence type="ECO:0000256" key="3">
    <source>
        <dbReference type="ARBA" id="ARBA00022714"/>
    </source>
</evidence>
<dbReference type="InterPro" id="IPR017927">
    <property type="entry name" value="FAD-bd_FR_type"/>
</dbReference>
<protein>
    <submittedName>
        <fullName evidence="11">Oxidoreductase</fullName>
    </submittedName>
</protein>
<dbReference type="SUPFAM" id="SSF63380">
    <property type="entry name" value="Riboflavin synthase domain-like"/>
    <property type="match status" value="1"/>
</dbReference>
<name>A0A938YEQ0_9ACTN</name>
<evidence type="ECO:0000259" key="10">
    <source>
        <dbReference type="PROSITE" id="PS51384"/>
    </source>
</evidence>
<evidence type="ECO:0000313" key="12">
    <source>
        <dbReference type="Proteomes" id="UP000663801"/>
    </source>
</evidence>
<keyword evidence="7" id="KW-0411">Iron-sulfur</keyword>
<dbReference type="InterPro" id="IPR006058">
    <property type="entry name" value="2Fe2S_fd_BS"/>
</dbReference>
<dbReference type="SUPFAM" id="SSF52343">
    <property type="entry name" value="Ferredoxin reductase-like, C-terminal NADP-linked domain"/>
    <property type="match status" value="1"/>
</dbReference>
<dbReference type="GO" id="GO:0046872">
    <property type="term" value="F:metal ion binding"/>
    <property type="evidence" value="ECO:0007669"/>
    <property type="project" value="UniProtKB-KW"/>
</dbReference>
<dbReference type="Proteomes" id="UP000663801">
    <property type="component" value="Unassembled WGS sequence"/>
</dbReference>
<evidence type="ECO:0000259" key="9">
    <source>
        <dbReference type="PROSITE" id="PS51085"/>
    </source>
</evidence>
<dbReference type="PROSITE" id="PS51384">
    <property type="entry name" value="FAD_FR"/>
    <property type="match status" value="1"/>
</dbReference>
<dbReference type="Pfam" id="PF00970">
    <property type="entry name" value="FAD_binding_6"/>
    <property type="match status" value="1"/>
</dbReference>
<dbReference type="InterPro" id="IPR036010">
    <property type="entry name" value="2Fe-2S_ferredoxin-like_sf"/>
</dbReference>
<dbReference type="CDD" id="cd00207">
    <property type="entry name" value="fer2"/>
    <property type="match status" value="1"/>
</dbReference>
<reference evidence="11" key="1">
    <citation type="submission" date="2021-01" db="EMBL/GenBank/DDBJ databases">
        <title>KCTC 19127 draft genome.</title>
        <authorList>
            <person name="An D."/>
        </authorList>
    </citation>
    <scope>NUCLEOTIDE SEQUENCE</scope>
    <source>
        <strain evidence="11">KCTC 19127</strain>
    </source>
</reference>
<dbReference type="PANTHER" id="PTHR47354:SF1">
    <property type="entry name" value="CARNITINE MONOOXYGENASE REDUCTASE SUBUNIT"/>
    <property type="match status" value="1"/>
</dbReference>